<dbReference type="Gene3D" id="3.40.50.720">
    <property type="entry name" value="NAD(P)-binding Rossmann-like Domain"/>
    <property type="match status" value="1"/>
</dbReference>
<name>X1AFT6_9ZZZZ</name>
<dbReference type="InterPro" id="IPR036291">
    <property type="entry name" value="NAD(P)-bd_dom_sf"/>
</dbReference>
<sequence length="89" mass="9915">MLNSKYRVAVIGHTGRGNYGHGLDVVWNELPECEIVAVADAEPSGLVAAQKRLKVGRGFADYRKMLDDVKPDLVSIAPRWLDQHRDMVV</sequence>
<evidence type="ECO:0000256" key="1">
    <source>
        <dbReference type="ARBA" id="ARBA00023002"/>
    </source>
</evidence>
<accession>X1AFT6</accession>
<dbReference type="Pfam" id="PF01408">
    <property type="entry name" value="GFO_IDH_MocA"/>
    <property type="match status" value="1"/>
</dbReference>
<dbReference type="GO" id="GO:0016491">
    <property type="term" value="F:oxidoreductase activity"/>
    <property type="evidence" value="ECO:0007669"/>
    <property type="project" value="UniProtKB-KW"/>
</dbReference>
<dbReference type="InterPro" id="IPR000683">
    <property type="entry name" value="Gfo/Idh/MocA-like_OxRdtase_N"/>
</dbReference>
<comment type="caution">
    <text evidence="3">The sequence shown here is derived from an EMBL/GenBank/DDBJ whole genome shotgun (WGS) entry which is preliminary data.</text>
</comment>
<organism evidence="3">
    <name type="scientific">marine sediment metagenome</name>
    <dbReference type="NCBI Taxonomy" id="412755"/>
    <lineage>
        <taxon>unclassified sequences</taxon>
        <taxon>metagenomes</taxon>
        <taxon>ecological metagenomes</taxon>
    </lineage>
</organism>
<protein>
    <recommendedName>
        <fullName evidence="2">Gfo/Idh/MocA-like oxidoreductase N-terminal domain-containing protein</fullName>
    </recommendedName>
</protein>
<proteinExistence type="predicted"/>
<feature type="domain" description="Gfo/Idh/MocA-like oxidoreductase N-terminal" evidence="2">
    <location>
        <begin position="7"/>
        <end position="88"/>
    </location>
</feature>
<feature type="non-terminal residue" evidence="3">
    <location>
        <position position="89"/>
    </location>
</feature>
<dbReference type="PANTHER" id="PTHR43818:SF11">
    <property type="entry name" value="BCDNA.GH03377"/>
    <property type="match status" value="1"/>
</dbReference>
<keyword evidence="1" id="KW-0560">Oxidoreductase</keyword>
<reference evidence="3" key="1">
    <citation type="journal article" date="2014" name="Front. Microbiol.">
        <title>High frequency of phylogenetically diverse reductive dehalogenase-homologous genes in deep subseafloor sedimentary metagenomes.</title>
        <authorList>
            <person name="Kawai M."/>
            <person name="Futagami T."/>
            <person name="Toyoda A."/>
            <person name="Takaki Y."/>
            <person name="Nishi S."/>
            <person name="Hori S."/>
            <person name="Arai W."/>
            <person name="Tsubouchi T."/>
            <person name="Morono Y."/>
            <person name="Uchiyama I."/>
            <person name="Ito T."/>
            <person name="Fujiyama A."/>
            <person name="Inagaki F."/>
            <person name="Takami H."/>
        </authorList>
    </citation>
    <scope>NUCLEOTIDE SEQUENCE</scope>
    <source>
        <strain evidence="3">Expedition CK06-06</strain>
    </source>
</reference>
<dbReference type="PANTHER" id="PTHR43818">
    <property type="entry name" value="BCDNA.GH03377"/>
    <property type="match status" value="1"/>
</dbReference>
<gene>
    <name evidence="3" type="ORF">S01H4_19784</name>
</gene>
<evidence type="ECO:0000259" key="2">
    <source>
        <dbReference type="Pfam" id="PF01408"/>
    </source>
</evidence>
<dbReference type="EMBL" id="BART01008846">
    <property type="protein sequence ID" value="GAG58936.1"/>
    <property type="molecule type" value="Genomic_DNA"/>
</dbReference>
<dbReference type="GO" id="GO:0000166">
    <property type="term" value="F:nucleotide binding"/>
    <property type="evidence" value="ECO:0007669"/>
    <property type="project" value="InterPro"/>
</dbReference>
<dbReference type="SUPFAM" id="SSF51735">
    <property type="entry name" value="NAD(P)-binding Rossmann-fold domains"/>
    <property type="match status" value="1"/>
</dbReference>
<dbReference type="AlphaFoldDB" id="X1AFT6"/>
<evidence type="ECO:0000313" key="3">
    <source>
        <dbReference type="EMBL" id="GAG58936.1"/>
    </source>
</evidence>
<dbReference type="InterPro" id="IPR050463">
    <property type="entry name" value="Gfo/Idh/MocA_oxidrdct_glycsds"/>
</dbReference>